<dbReference type="PROSITE" id="PS00455">
    <property type="entry name" value="AMP_BINDING"/>
    <property type="match status" value="1"/>
</dbReference>
<dbReference type="InterPro" id="IPR009081">
    <property type="entry name" value="PP-bd_ACP"/>
</dbReference>
<evidence type="ECO:0000313" key="7">
    <source>
        <dbReference type="EMBL" id="KAK0389845.1"/>
    </source>
</evidence>
<dbReference type="GO" id="GO:0006631">
    <property type="term" value="P:fatty acid metabolic process"/>
    <property type="evidence" value="ECO:0007669"/>
    <property type="project" value="TreeGrafter"/>
</dbReference>
<comment type="similarity">
    <text evidence="1">Belongs to the ATP-dependent AMP-binding enzyme family.</text>
</comment>
<organism evidence="7 8">
    <name type="scientific">Sarocladium strictum</name>
    <name type="common">Black bundle disease fungus</name>
    <name type="synonym">Acremonium strictum</name>
    <dbReference type="NCBI Taxonomy" id="5046"/>
    <lineage>
        <taxon>Eukaryota</taxon>
        <taxon>Fungi</taxon>
        <taxon>Dikarya</taxon>
        <taxon>Ascomycota</taxon>
        <taxon>Pezizomycotina</taxon>
        <taxon>Sordariomycetes</taxon>
        <taxon>Hypocreomycetidae</taxon>
        <taxon>Hypocreales</taxon>
        <taxon>Sarocladiaceae</taxon>
        <taxon>Sarocladium</taxon>
    </lineage>
</organism>
<sequence>MRTEPTASCSEAQGQACPTEPCIWDRLLRSASSFPERLAVACLHQPSSLYRIAVPAAAADAAGAGAGADDNDKDYLRWTYSDLKIAVDRLADSLLRLGVGRGDVLASCLDNGIEFVMVYWAAHKLGCPFVPINPKTLVNRDEAAHMLNVAKVSAVVVGSEKHGRLIDEMNEGRGFIVKVVVSERPSDSSWVPFSSMLQPPQSLEMENSVKSTLEPHEEVVTVLFTSGTTSKPKGVPHTSTTLNAFCQNLSPKTTSHKNVFCSVLPNNHAMGYFFPLHYMMHGAAVVYPSAGFDATKMAEALQLEKVTHTAIVASALHSLLEAVEYLESDFTSSLEDVCLSGSSVTPANIRHVFGKLGSKGASTGFGMTEGSPIWCTSKKTPEELIIGESTNAGVISPGAHVRLCAPGSRDAVPRGQPGEIHQTGPGVIKSYLGMSGGSEDFYTDDCGRVWFVTGDQAVMHPDGRFSVTGRYKEMIIRGGENISPAAIEATMYRYCHVQGYIVGAPDPIAGEVPVLVLKETTREMEEKIRDTIVCRLGTAFVPERMLSLSQLGLTEVPRTSSMKVQKSKLAAIVRDYIRSSEETSEESPDYHSGTSADDSSAESVKHQVLKAYFKATGMPIDKLDTNLDIAQFADSIALMRVRDYLRKNLGQALSIKEMTDNSTLQSQIDLLGSRVSKQQPATQKRSAVAGKTQAPGPEELEVLLGGPEEAQSMRLKMSGTLEARGLSWSQVSSVIPAYDYMQALLESEIIDTWNFAIAVTTQCRDVSVLRQRLKATLALHPVLTSFVVLDQGRKPYYLTVDPNDTLWNLCIFDHGPVDTVADLQQLAVDFPRTDLARMPGPLFTCHLVQVKESNSSAMIIYLHHIVQDATSLRLFLEDLNHSLQTPAPQDLKPHTGFKAWADSYQALRNSPEATASVKFHVARLRHLHQHTDALYPQAKVPRQAIAESPDGLDHGFDAPDLIELRSKHPAISAPIVLKAAMALVNVSRTGHDYSAFFNFEAGRAGFPFVPASVRSLRPEAFESSDVNGPTMQAVCNLIKVPREESALDFLNRVAEEQLDLTKHAHAPIQRIIDGLEEEAQGAGQLFMEVHRTQFTTWVPGLLGEYERLQVAKIAIRCAAGLVVVAGLGGPQATTYGLSLRWDVANYSREQSAEFVNDLQEAVLWLIAEENRDRPLADFVPAVVV</sequence>
<evidence type="ECO:0000313" key="8">
    <source>
        <dbReference type="Proteomes" id="UP001175261"/>
    </source>
</evidence>
<evidence type="ECO:0000256" key="5">
    <source>
        <dbReference type="SAM" id="MobiDB-lite"/>
    </source>
</evidence>
<dbReference type="Proteomes" id="UP001175261">
    <property type="component" value="Unassembled WGS sequence"/>
</dbReference>
<name>A0AA39GLZ6_SARSR</name>
<dbReference type="SUPFAM" id="SSF47336">
    <property type="entry name" value="ACP-like"/>
    <property type="match status" value="1"/>
</dbReference>
<dbReference type="Pfam" id="PF00668">
    <property type="entry name" value="Condensation"/>
    <property type="match status" value="1"/>
</dbReference>
<dbReference type="SUPFAM" id="SSF56801">
    <property type="entry name" value="Acetyl-CoA synthetase-like"/>
    <property type="match status" value="1"/>
</dbReference>
<protein>
    <recommendedName>
        <fullName evidence="6">Carrier domain-containing protein</fullName>
    </recommendedName>
</protein>
<dbReference type="PANTHER" id="PTHR43201:SF5">
    <property type="entry name" value="MEDIUM-CHAIN ACYL-COA LIGASE ACSF2, MITOCHONDRIAL"/>
    <property type="match status" value="1"/>
</dbReference>
<dbReference type="InterPro" id="IPR001242">
    <property type="entry name" value="Condensation_dom"/>
</dbReference>
<evidence type="ECO:0000256" key="4">
    <source>
        <dbReference type="ARBA" id="ARBA00022598"/>
    </source>
</evidence>
<dbReference type="PROSITE" id="PS50075">
    <property type="entry name" value="CARRIER"/>
    <property type="match status" value="1"/>
</dbReference>
<dbReference type="SUPFAM" id="SSF52777">
    <property type="entry name" value="CoA-dependent acyltransferases"/>
    <property type="match status" value="2"/>
</dbReference>
<dbReference type="PANTHER" id="PTHR43201">
    <property type="entry name" value="ACYL-COA SYNTHETASE"/>
    <property type="match status" value="1"/>
</dbReference>
<dbReference type="Gene3D" id="3.30.300.30">
    <property type="match status" value="1"/>
</dbReference>
<keyword evidence="4" id="KW-0436">Ligase</keyword>
<dbReference type="InterPro" id="IPR036736">
    <property type="entry name" value="ACP-like_sf"/>
</dbReference>
<keyword evidence="3" id="KW-0597">Phosphoprotein</keyword>
<dbReference type="InterPro" id="IPR020845">
    <property type="entry name" value="AMP-binding_CS"/>
</dbReference>
<reference evidence="7" key="1">
    <citation type="submission" date="2022-10" db="EMBL/GenBank/DDBJ databases">
        <title>Determination and structural analysis of whole genome sequence of Sarocladium strictum F4-1.</title>
        <authorList>
            <person name="Hu L."/>
            <person name="Jiang Y."/>
        </authorList>
    </citation>
    <scope>NUCLEOTIDE SEQUENCE</scope>
    <source>
        <strain evidence="7">F4-1</strain>
    </source>
</reference>
<dbReference type="Gene3D" id="3.40.50.12780">
    <property type="entry name" value="N-terminal domain of ligase-like"/>
    <property type="match status" value="1"/>
</dbReference>
<evidence type="ECO:0000256" key="1">
    <source>
        <dbReference type="ARBA" id="ARBA00006432"/>
    </source>
</evidence>
<dbReference type="Gene3D" id="3.30.559.30">
    <property type="entry name" value="Nonribosomal peptide synthetase, condensation domain"/>
    <property type="match status" value="1"/>
</dbReference>
<dbReference type="Pfam" id="PF00501">
    <property type="entry name" value="AMP-binding"/>
    <property type="match status" value="1"/>
</dbReference>
<dbReference type="GO" id="GO:0031956">
    <property type="term" value="F:medium-chain fatty acid-CoA ligase activity"/>
    <property type="evidence" value="ECO:0007669"/>
    <property type="project" value="TreeGrafter"/>
</dbReference>
<keyword evidence="2" id="KW-0596">Phosphopantetheine</keyword>
<dbReference type="InterPro" id="IPR042099">
    <property type="entry name" value="ANL_N_sf"/>
</dbReference>
<feature type="region of interest" description="Disordered" evidence="5">
    <location>
        <begin position="580"/>
        <end position="601"/>
    </location>
</feature>
<comment type="caution">
    <text evidence="7">The sequence shown here is derived from an EMBL/GenBank/DDBJ whole genome shotgun (WGS) entry which is preliminary data.</text>
</comment>
<proteinExistence type="inferred from homology"/>
<feature type="domain" description="Carrier" evidence="6">
    <location>
        <begin position="599"/>
        <end position="675"/>
    </location>
</feature>
<dbReference type="EMBL" id="JAPDFR010000002">
    <property type="protein sequence ID" value="KAK0389845.1"/>
    <property type="molecule type" value="Genomic_DNA"/>
</dbReference>
<dbReference type="Gene3D" id="3.30.559.10">
    <property type="entry name" value="Chloramphenicol acetyltransferase-like domain"/>
    <property type="match status" value="1"/>
</dbReference>
<keyword evidence="8" id="KW-1185">Reference proteome</keyword>
<dbReference type="AlphaFoldDB" id="A0AA39GLZ6"/>
<evidence type="ECO:0000256" key="3">
    <source>
        <dbReference type="ARBA" id="ARBA00022553"/>
    </source>
</evidence>
<feature type="compositionally biased region" description="Polar residues" evidence="5">
    <location>
        <begin position="592"/>
        <end position="601"/>
    </location>
</feature>
<dbReference type="InterPro" id="IPR000873">
    <property type="entry name" value="AMP-dep_synth/lig_dom"/>
</dbReference>
<evidence type="ECO:0000259" key="6">
    <source>
        <dbReference type="PROSITE" id="PS50075"/>
    </source>
</evidence>
<gene>
    <name evidence="7" type="ORF">NLU13_3418</name>
</gene>
<accession>A0AA39GLZ6</accession>
<dbReference type="InterPro" id="IPR045851">
    <property type="entry name" value="AMP-bd_C_sf"/>
</dbReference>
<dbReference type="CDD" id="cd04433">
    <property type="entry name" value="AFD_class_I"/>
    <property type="match status" value="1"/>
</dbReference>
<dbReference type="InterPro" id="IPR023213">
    <property type="entry name" value="CAT-like_dom_sf"/>
</dbReference>
<evidence type="ECO:0000256" key="2">
    <source>
        <dbReference type="ARBA" id="ARBA00022450"/>
    </source>
</evidence>